<protein>
    <submittedName>
        <fullName evidence="1">Uncharacterized protein</fullName>
    </submittedName>
</protein>
<reference evidence="1" key="1">
    <citation type="submission" date="2021-12" db="EMBL/GenBank/DDBJ databases">
        <authorList>
            <person name="Zaccaron A."/>
            <person name="Stergiopoulos I."/>
        </authorList>
    </citation>
    <scope>NUCLEOTIDE SEQUENCE</scope>
    <source>
        <strain evidence="1">Race5_Kim</strain>
    </source>
</reference>
<evidence type="ECO:0000313" key="2">
    <source>
        <dbReference type="Proteomes" id="UP000756132"/>
    </source>
</evidence>
<organism evidence="1 2">
    <name type="scientific">Passalora fulva</name>
    <name type="common">Tomato leaf mold</name>
    <name type="synonym">Cladosporium fulvum</name>
    <dbReference type="NCBI Taxonomy" id="5499"/>
    <lineage>
        <taxon>Eukaryota</taxon>
        <taxon>Fungi</taxon>
        <taxon>Dikarya</taxon>
        <taxon>Ascomycota</taxon>
        <taxon>Pezizomycotina</taxon>
        <taxon>Dothideomycetes</taxon>
        <taxon>Dothideomycetidae</taxon>
        <taxon>Mycosphaerellales</taxon>
        <taxon>Mycosphaerellaceae</taxon>
        <taxon>Fulvia</taxon>
    </lineage>
</organism>
<name>A0A9Q8PB08_PASFU</name>
<dbReference type="Proteomes" id="UP000756132">
    <property type="component" value="Chromosome 6"/>
</dbReference>
<dbReference type="AlphaFoldDB" id="A0A9Q8PB08"/>
<accession>A0A9Q8PB08</accession>
<dbReference type="GeneID" id="71986675"/>
<dbReference type="RefSeq" id="XP_047763519.1">
    <property type="nucleotide sequence ID" value="XM_047905945.1"/>
</dbReference>
<dbReference type="KEGG" id="ffu:CLAFUR5_06797"/>
<sequence>MYLQWLYTGEIVVTEEEWPPEEAEIAIHKAYVRPFYRALVYLYILADMLMDMTLRNCTLDALRSYIYHSPVVPNNVLVTKVFKDTPPGSKLSTLLVDIFACYTNCSFSANPKHDYPTSFYRMLLDRVVPAAKGTSVLQNPYTAPKCTYHEHDASCPPCE</sequence>
<gene>
    <name evidence="1" type="ORF">CLAFUR5_06797</name>
</gene>
<evidence type="ECO:0000313" key="1">
    <source>
        <dbReference type="EMBL" id="UJO19153.1"/>
    </source>
</evidence>
<dbReference type="OrthoDB" id="3690922at2759"/>
<dbReference type="EMBL" id="CP090168">
    <property type="protein sequence ID" value="UJO19153.1"/>
    <property type="molecule type" value="Genomic_DNA"/>
</dbReference>
<proteinExistence type="predicted"/>
<reference evidence="1" key="2">
    <citation type="journal article" date="2022" name="Microb. Genom.">
        <title>A chromosome-scale genome assembly of the tomato pathogen Cladosporium fulvum reveals a compartmentalized genome architecture and the presence of a dispensable chromosome.</title>
        <authorList>
            <person name="Zaccaron A.Z."/>
            <person name="Chen L.H."/>
            <person name="Samaras A."/>
            <person name="Stergiopoulos I."/>
        </authorList>
    </citation>
    <scope>NUCLEOTIDE SEQUENCE</scope>
    <source>
        <strain evidence="1">Race5_Kim</strain>
    </source>
</reference>
<keyword evidence="2" id="KW-1185">Reference proteome</keyword>